<comment type="caution">
    <text evidence="3">The sequence shown here is derived from an EMBL/GenBank/DDBJ whole genome shotgun (WGS) entry which is preliminary data.</text>
</comment>
<reference evidence="3 4" key="1">
    <citation type="journal article" date="2024" name="IMA Fungus">
        <title>IMA Genome - F19 : A genome assembly and annotation guide to empower mycologists, including annotated draft genome sequences of Ceratocystis pirilliformis, Diaporthe australafricana, Fusarium ophioides, Paecilomyces lecythidis, and Sporothrix stenoceras.</title>
        <authorList>
            <person name="Aylward J."/>
            <person name="Wilson A.M."/>
            <person name="Visagie C.M."/>
            <person name="Spraker J."/>
            <person name="Barnes I."/>
            <person name="Buitendag C."/>
            <person name="Ceriani C."/>
            <person name="Del Mar Angel L."/>
            <person name="du Plessis D."/>
            <person name="Fuchs T."/>
            <person name="Gasser K."/>
            <person name="Kramer D."/>
            <person name="Li W."/>
            <person name="Munsamy K."/>
            <person name="Piso A."/>
            <person name="Price J.L."/>
            <person name="Sonnekus B."/>
            <person name="Thomas C."/>
            <person name="van der Nest A."/>
            <person name="van Dijk A."/>
            <person name="van Heerden A."/>
            <person name="van Vuuren N."/>
            <person name="Yilmaz N."/>
            <person name="Duong T.A."/>
            <person name="van der Merwe N.A."/>
            <person name="Wingfield M.J."/>
            <person name="Wingfield B.D."/>
        </authorList>
    </citation>
    <scope>NUCLEOTIDE SEQUENCE [LARGE SCALE GENOMIC DNA]</scope>
    <source>
        <strain evidence="3 4">CMW 12675</strain>
    </source>
</reference>
<organism evidence="3 4">
    <name type="scientific">Ceratocystis pirilliformis</name>
    <dbReference type="NCBI Taxonomy" id="259994"/>
    <lineage>
        <taxon>Eukaryota</taxon>
        <taxon>Fungi</taxon>
        <taxon>Dikarya</taxon>
        <taxon>Ascomycota</taxon>
        <taxon>Pezizomycotina</taxon>
        <taxon>Sordariomycetes</taxon>
        <taxon>Hypocreomycetidae</taxon>
        <taxon>Microascales</taxon>
        <taxon>Ceratocystidaceae</taxon>
        <taxon>Ceratocystis</taxon>
    </lineage>
</organism>
<dbReference type="InterPro" id="IPR055089">
    <property type="entry name" value="COP9_N"/>
</dbReference>
<keyword evidence="4" id="KW-1185">Reference proteome</keyword>
<proteinExistence type="predicted"/>
<dbReference type="PANTHER" id="PTHR10758">
    <property type="entry name" value="26S PROTEASOME NON-ATPASE REGULATORY SUBUNIT 3/COP9 SIGNALOSOME COMPLEX SUBUNIT 3"/>
    <property type="match status" value="1"/>
</dbReference>
<protein>
    <recommendedName>
        <fullName evidence="2">COP9 signalosome complex subunit 3 N-terminal helical repeats domain-containing protein</fullName>
    </recommendedName>
</protein>
<evidence type="ECO:0000313" key="4">
    <source>
        <dbReference type="Proteomes" id="UP001583280"/>
    </source>
</evidence>
<dbReference type="EMBL" id="JAWDJO010000019">
    <property type="protein sequence ID" value="KAL1899684.1"/>
    <property type="molecule type" value="Genomic_DNA"/>
</dbReference>
<sequence>MEELIRQLQSFPLTNNIPLSDEQYDSSIKSHIRQLSRAPIDQATSDLANIQQLLNAIKALDPAVHSASFGLVLEAALRKPKSSAEFPIASELLKFTALFDPIQIRYIGSSLVNILDTILDLDIFSAPIATDAVATALRRLDPEGTYLNSTRIRLAKVAYQACTLDPVMPLISLTPLYFPCTAYPPAPHLCSRVLTPPEYMSGLSKPLLPQDILEYDMTCGLIFCAQRKWKAARSAFARCVTHPSKSGDVSKIAVEAFKRWILASLIVLGSVNRDNVPNPCTHLLRKALPSFAQPYLDLAEAFSKDYRSLQSKIDSHSAIWPQDNNLGLVNMVISYYPKWKIGQLRSIYTKCSITEVQESLSKDMLDFAPNFSQIIAITEEMVSENMLAARVVAAEDDIPDHVVFTEPSKAKSSAELKKQIDECMHNIRTLQQASKDINTLIQIHPDHVQAFNDDINHRKVLMEADRVQPDFDMSMEDEDLMAGISTTA</sequence>
<dbReference type="PANTHER" id="PTHR10758:SF1">
    <property type="entry name" value="COP9 SIGNALOSOME COMPLEX SUBUNIT 3"/>
    <property type="match status" value="1"/>
</dbReference>
<feature type="domain" description="COP9 signalosome complex subunit 3 N-terminal helical repeats" evidence="2">
    <location>
        <begin position="209"/>
        <end position="272"/>
    </location>
</feature>
<gene>
    <name evidence="3" type="ORF">Cpir12675_001264</name>
</gene>
<evidence type="ECO:0000313" key="3">
    <source>
        <dbReference type="EMBL" id="KAL1899684.1"/>
    </source>
</evidence>
<evidence type="ECO:0000259" key="2">
    <source>
        <dbReference type="Pfam" id="PF22788"/>
    </source>
</evidence>
<dbReference type="Proteomes" id="UP001583280">
    <property type="component" value="Unassembled WGS sequence"/>
</dbReference>
<accession>A0ABR3ZHP3</accession>
<dbReference type="Pfam" id="PF22788">
    <property type="entry name" value="COP9_hel_rpt"/>
    <property type="match status" value="1"/>
</dbReference>
<evidence type="ECO:0000256" key="1">
    <source>
        <dbReference type="ARBA" id="ARBA00022490"/>
    </source>
</evidence>
<dbReference type="InterPro" id="IPR050756">
    <property type="entry name" value="CSN3"/>
</dbReference>
<keyword evidence="1" id="KW-0963">Cytoplasm</keyword>
<name>A0ABR3ZHP3_9PEZI</name>